<keyword evidence="2" id="KW-1185">Reference proteome</keyword>
<dbReference type="EMBL" id="JBJOSA010000028">
    <property type="protein sequence ID" value="MFL8939055.1"/>
    <property type="molecule type" value="Genomic_DNA"/>
</dbReference>
<dbReference type="InterPro" id="IPR011990">
    <property type="entry name" value="TPR-like_helical_dom_sf"/>
</dbReference>
<dbReference type="Proteomes" id="UP001628668">
    <property type="component" value="Unassembled WGS sequence"/>
</dbReference>
<protein>
    <submittedName>
        <fullName evidence="1">Uncharacterized protein</fullName>
    </submittedName>
</protein>
<reference evidence="1 2" key="1">
    <citation type="submission" date="2024-12" db="EMBL/GenBank/DDBJ databases">
        <authorList>
            <person name="Li X."/>
            <person name="Zhang D."/>
        </authorList>
    </citation>
    <scope>NUCLEOTIDE SEQUENCE [LARGE SCALE GENOMIC DNA]</scope>
    <source>
        <strain evidence="1 2">JCM19602</strain>
    </source>
</reference>
<evidence type="ECO:0000313" key="2">
    <source>
        <dbReference type="Proteomes" id="UP001628668"/>
    </source>
</evidence>
<accession>A0ABW8VXT7</accession>
<proteinExistence type="predicted"/>
<dbReference type="Gene3D" id="1.25.40.10">
    <property type="entry name" value="Tetratricopeptide repeat domain"/>
    <property type="match status" value="1"/>
</dbReference>
<evidence type="ECO:0000313" key="1">
    <source>
        <dbReference type="EMBL" id="MFL8939055.1"/>
    </source>
</evidence>
<sequence>MKQMITSDRNLVEESIFRHEEDVRIYLWIRLMSREEAGNEGDFYLEKGQYQASIRELQKSLKYYEGNKKEEYSLSRIQRSIKRLVKNDWIRTEKTALGFIYTVL</sequence>
<organism evidence="1 2">
    <name type="scientific">Rossellomorea oryzaecorticis</name>
    <dbReference type="NCBI Taxonomy" id="1396505"/>
    <lineage>
        <taxon>Bacteria</taxon>
        <taxon>Bacillati</taxon>
        <taxon>Bacillota</taxon>
        <taxon>Bacilli</taxon>
        <taxon>Bacillales</taxon>
        <taxon>Bacillaceae</taxon>
        <taxon>Rossellomorea</taxon>
    </lineage>
</organism>
<name>A0ABW8VXT7_9BACI</name>
<dbReference type="RefSeq" id="WP_411160480.1">
    <property type="nucleotide sequence ID" value="NZ_JBJOSA010000028.1"/>
</dbReference>
<comment type="caution">
    <text evidence="1">The sequence shown here is derived from an EMBL/GenBank/DDBJ whole genome shotgun (WGS) entry which is preliminary data.</text>
</comment>
<gene>
    <name evidence="1" type="ORF">ACKA06_19935</name>
</gene>